<dbReference type="RefSeq" id="WP_275768325.1">
    <property type="nucleotide sequence ID" value="NZ_BAABDE010000052.1"/>
</dbReference>
<name>A0ABP7JRZ6_9ACTN</name>
<dbReference type="EMBL" id="BAABDE010000052">
    <property type="protein sequence ID" value="GAA3851707.1"/>
    <property type="molecule type" value="Genomic_DNA"/>
</dbReference>
<reference evidence="2" key="1">
    <citation type="journal article" date="2019" name="Int. J. Syst. Evol. Microbiol.">
        <title>The Global Catalogue of Microorganisms (GCM) 10K type strain sequencing project: providing services to taxonomists for standard genome sequencing and annotation.</title>
        <authorList>
            <consortium name="The Broad Institute Genomics Platform"/>
            <consortium name="The Broad Institute Genome Sequencing Center for Infectious Disease"/>
            <person name="Wu L."/>
            <person name="Ma J."/>
        </authorList>
    </citation>
    <scope>NUCLEOTIDE SEQUENCE [LARGE SCALE GENOMIC DNA]</scope>
    <source>
        <strain evidence="2">JCM 17138</strain>
    </source>
</reference>
<protein>
    <recommendedName>
        <fullName evidence="3">4Fe-4S Wbl-type domain-containing protein</fullName>
    </recommendedName>
</protein>
<organism evidence="1 2">
    <name type="scientific">Streptomyces coacervatus</name>
    <dbReference type="NCBI Taxonomy" id="647381"/>
    <lineage>
        <taxon>Bacteria</taxon>
        <taxon>Bacillati</taxon>
        <taxon>Actinomycetota</taxon>
        <taxon>Actinomycetes</taxon>
        <taxon>Kitasatosporales</taxon>
        <taxon>Streptomycetaceae</taxon>
        <taxon>Streptomyces</taxon>
    </lineage>
</organism>
<gene>
    <name evidence="1" type="ORF">GCM10022403_098940</name>
</gene>
<evidence type="ECO:0000313" key="1">
    <source>
        <dbReference type="EMBL" id="GAA3851707.1"/>
    </source>
</evidence>
<evidence type="ECO:0008006" key="3">
    <source>
        <dbReference type="Google" id="ProtNLM"/>
    </source>
</evidence>
<comment type="caution">
    <text evidence="1">The sequence shown here is derived from an EMBL/GenBank/DDBJ whole genome shotgun (WGS) entry which is preliminary data.</text>
</comment>
<proteinExistence type="predicted"/>
<sequence>MIDVDRILALAAQPTRTGSGRGRDADRMAALAGLAGRRKALARPVAWSAALCAEHAGGTGLKAPGGERAAARVCRACPIRKECFAVPVSGAPPQVRAWREQLDE</sequence>
<accession>A0ABP7JRZ6</accession>
<evidence type="ECO:0000313" key="2">
    <source>
        <dbReference type="Proteomes" id="UP001501009"/>
    </source>
</evidence>
<keyword evidence="2" id="KW-1185">Reference proteome</keyword>
<dbReference type="Proteomes" id="UP001501009">
    <property type="component" value="Unassembled WGS sequence"/>
</dbReference>